<keyword evidence="1" id="KW-0802">TPR repeat</keyword>
<feature type="transmembrane region" description="Helical" evidence="3">
    <location>
        <begin position="353"/>
        <end position="375"/>
    </location>
</feature>
<feature type="repeat" description="TPR" evidence="1">
    <location>
        <begin position="155"/>
        <end position="188"/>
    </location>
</feature>
<feature type="signal peptide" evidence="4">
    <location>
        <begin position="1"/>
        <end position="17"/>
    </location>
</feature>
<evidence type="ECO:0000256" key="2">
    <source>
        <dbReference type="SAM" id="Coils"/>
    </source>
</evidence>
<feature type="repeat" description="TPR" evidence="1">
    <location>
        <begin position="195"/>
        <end position="228"/>
    </location>
</feature>
<protein>
    <submittedName>
        <fullName evidence="6">Serine phosphatase RsbU, regulator of sigma subunit</fullName>
    </submittedName>
</protein>
<dbReference type="Pfam" id="PF07228">
    <property type="entry name" value="SpoIIE"/>
    <property type="match status" value="1"/>
</dbReference>
<dbReference type="InterPro" id="IPR019734">
    <property type="entry name" value="TPR_rpt"/>
</dbReference>
<accession>A0A1I2DVV7</accession>
<proteinExistence type="predicted"/>
<dbReference type="OrthoDB" id="1119265at2"/>
<keyword evidence="2" id="KW-0175">Coiled coil</keyword>
<dbReference type="SMART" id="SM00331">
    <property type="entry name" value="PP2C_SIG"/>
    <property type="match status" value="1"/>
</dbReference>
<dbReference type="InterPro" id="IPR036457">
    <property type="entry name" value="PPM-type-like_dom_sf"/>
</dbReference>
<evidence type="ECO:0000259" key="5">
    <source>
        <dbReference type="SMART" id="SM00331"/>
    </source>
</evidence>
<dbReference type="InterPro" id="IPR001932">
    <property type="entry name" value="PPM-type_phosphatase-like_dom"/>
</dbReference>
<feature type="coiled-coil region" evidence="2">
    <location>
        <begin position="378"/>
        <end position="433"/>
    </location>
</feature>
<dbReference type="Proteomes" id="UP000199513">
    <property type="component" value="Unassembled WGS sequence"/>
</dbReference>
<gene>
    <name evidence="6" type="ORF">SAMN04488541_100823</name>
</gene>
<sequence>MKLFFYLVLLLSFNAFAQQAKVEASLTSLKQDTFKVSQLLSLSKDYANKNLIKMNNYADTALRISQDINYERGVAMSLNYIGQAKIKLAEYNEALTLTFNALEIAERLKYEECIGLSYILIGHVYMHQNNLGKAEEYYEKALEIAQKIGKASVASAAQNGLGNVFFAKKDNKQALERYSLALQIATKEENKKQIAEMETNLGRVYLAQGMNSLAIEYFQKALKIAKEIANLEAIADNSLLLGDYYFKKNLPNEALKYAQAGLTASETLQSRFFKQKAWALMSEIYGIQKDYKRAYEYSQLSKTLQDSILGKESEQDYTAISSLYETQIRDKEMTIKNLQLEQQQRNIQNQKRIIYLTVASSAIFITLTILAFILYRRQKKANFLIKEQNKQIKEQNEEINAKNEEINKQKSAIESKNKALEGAYKEIEKKTENILASISYAKRIQTALLPDQEDITLTFPENFIYYKPKDVISGDFYYFMEVENLRILAVADCTGHGVPGAFMSVLGVQSLNKIIQSGVTSPDLILSELHNEIRQVLKQQVNEVRDGMDIVLCVIDTQRKTLTYAGAINPLYYVQANDNGLLEFVEIKATKKPIGGFQRDEEDRFFEKTVIDISKPTTFYLATDGYRDQFGGEHNKKFMARRFKELLYYIHDKPMLAQQKILDEVITKWLGNNEQIDDMLVIGIRV</sequence>
<keyword evidence="3" id="KW-0812">Transmembrane</keyword>
<feature type="domain" description="PPM-type phosphatase" evidence="5">
    <location>
        <begin position="459"/>
        <end position="686"/>
    </location>
</feature>
<dbReference type="PANTHER" id="PTHR10098">
    <property type="entry name" value="RAPSYN-RELATED"/>
    <property type="match status" value="1"/>
</dbReference>
<dbReference type="STRING" id="1003.SAMN04488541_100823"/>
<dbReference type="RefSeq" id="WP_091541737.1">
    <property type="nucleotide sequence ID" value="NZ_FONY01000008.1"/>
</dbReference>
<dbReference type="Pfam" id="PF13424">
    <property type="entry name" value="TPR_12"/>
    <property type="match status" value="2"/>
</dbReference>
<evidence type="ECO:0000256" key="1">
    <source>
        <dbReference type="PROSITE-ProRule" id="PRU00339"/>
    </source>
</evidence>
<dbReference type="EMBL" id="FONY01000008">
    <property type="protein sequence ID" value="SFE84363.1"/>
    <property type="molecule type" value="Genomic_DNA"/>
</dbReference>
<dbReference type="AlphaFoldDB" id="A0A1I2DVV7"/>
<evidence type="ECO:0000256" key="3">
    <source>
        <dbReference type="SAM" id="Phobius"/>
    </source>
</evidence>
<organism evidence="6 7">
    <name type="scientific">Thermoflexibacter ruber</name>
    <dbReference type="NCBI Taxonomy" id="1003"/>
    <lineage>
        <taxon>Bacteria</taxon>
        <taxon>Pseudomonadati</taxon>
        <taxon>Bacteroidota</taxon>
        <taxon>Cytophagia</taxon>
        <taxon>Cytophagales</taxon>
        <taxon>Thermoflexibacteraceae</taxon>
        <taxon>Thermoflexibacter</taxon>
    </lineage>
</organism>
<feature type="repeat" description="TPR" evidence="1">
    <location>
        <begin position="115"/>
        <end position="148"/>
    </location>
</feature>
<name>A0A1I2DVV7_9BACT</name>
<feature type="chain" id="PRO_5011520965" evidence="4">
    <location>
        <begin position="18"/>
        <end position="686"/>
    </location>
</feature>
<evidence type="ECO:0000313" key="6">
    <source>
        <dbReference type="EMBL" id="SFE84363.1"/>
    </source>
</evidence>
<reference evidence="6 7" key="1">
    <citation type="submission" date="2016-10" db="EMBL/GenBank/DDBJ databases">
        <authorList>
            <person name="de Groot N.N."/>
        </authorList>
    </citation>
    <scope>NUCLEOTIDE SEQUENCE [LARGE SCALE GENOMIC DNA]</scope>
    <source>
        <strain>GEY</strain>
        <strain evidence="7">DSM 9560</strain>
    </source>
</reference>
<dbReference type="PROSITE" id="PS50005">
    <property type="entry name" value="TPR"/>
    <property type="match status" value="3"/>
</dbReference>
<dbReference type="Gene3D" id="1.25.40.10">
    <property type="entry name" value="Tetratricopeptide repeat domain"/>
    <property type="match status" value="2"/>
</dbReference>
<keyword evidence="3" id="KW-0472">Membrane</keyword>
<evidence type="ECO:0000313" key="7">
    <source>
        <dbReference type="Proteomes" id="UP000199513"/>
    </source>
</evidence>
<keyword evidence="3" id="KW-1133">Transmembrane helix</keyword>
<dbReference type="InterPro" id="IPR011990">
    <property type="entry name" value="TPR-like_helical_dom_sf"/>
</dbReference>
<dbReference type="Gene3D" id="3.60.40.10">
    <property type="entry name" value="PPM-type phosphatase domain"/>
    <property type="match status" value="1"/>
</dbReference>
<keyword evidence="4" id="KW-0732">Signal</keyword>
<keyword evidence="7" id="KW-1185">Reference proteome</keyword>
<dbReference type="SMART" id="SM00028">
    <property type="entry name" value="TPR"/>
    <property type="match status" value="5"/>
</dbReference>
<dbReference type="SUPFAM" id="SSF48452">
    <property type="entry name" value="TPR-like"/>
    <property type="match status" value="1"/>
</dbReference>
<evidence type="ECO:0000256" key="4">
    <source>
        <dbReference type="SAM" id="SignalP"/>
    </source>
</evidence>